<dbReference type="EMBL" id="PJNE01000001">
    <property type="protein sequence ID" value="PKW27128.1"/>
    <property type="molecule type" value="Genomic_DNA"/>
</dbReference>
<sequence length="159" mass="16299">MSAAGPRPTRRAPRDERGTISLYILGLAVIAMVLIAGTVAVTSAHLSRMRMLDVADGAALAAANALDDAAYQQGVGDVVPLSDASVRQRAAQYVESVERPDSILGWRLAPGTGSPDGRTAVVALTGRAALPMIGPALADLGVSIRITVVSSARSDVVTP</sequence>
<keyword evidence="1" id="KW-0812">Transmembrane</keyword>
<dbReference type="OrthoDB" id="4869265at2"/>
<keyword evidence="1" id="KW-1133">Transmembrane helix</keyword>
<dbReference type="Proteomes" id="UP000233781">
    <property type="component" value="Unassembled WGS sequence"/>
</dbReference>
<keyword evidence="4" id="KW-1185">Reference proteome</keyword>
<proteinExistence type="predicted"/>
<feature type="domain" description="Putative Flp pilus-assembly TadG-like N-terminal" evidence="2">
    <location>
        <begin position="18"/>
        <end position="65"/>
    </location>
</feature>
<keyword evidence="1" id="KW-0472">Membrane</keyword>
<reference evidence="3 4" key="1">
    <citation type="submission" date="2017-12" db="EMBL/GenBank/DDBJ databases">
        <title>Sequencing the genomes of 1000 Actinobacteria strains.</title>
        <authorList>
            <person name="Klenk H.-P."/>
        </authorList>
    </citation>
    <scope>NUCLEOTIDE SEQUENCE [LARGE SCALE GENOMIC DNA]</scope>
    <source>
        <strain evidence="3 4">DSM 12806</strain>
    </source>
</reference>
<accession>A0A2N3YK13</accession>
<dbReference type="AlphaFoldDB" id="A0A2N3YK13"/>
<protein>
    <submittedName>
        <fullName evidence="3">Putative Flp pilus-assembly TadE/G-like protein</fullName>
    </submittedName>
</protein>
<dbReference type="RefSeq" id="WP_101395599.1">
    <property type="nucleotide sequence ID" value="NZ_PJNE01000001.1"/>
</dbReference>
<gene>
    <name evidence="3" type="ORF">ATL31_1964</name>
</gene>
<name>A0A2N3YK13_9MICO</name>
<organism evidence="3 4">
    <name type="scientific">Phycicoccus duodecadis</name>
    <dbReference type="NCBI Taxonomy" id="173053"/>
    <lineage>
        <taxon>Bacteria</taxon>
        <taxon>Bacillati</taxon>
        <taxon>Actinomycetota</taxon>
        <taxon>Actinomycetes</taxon>
        <taxon>Micrococcales</taxon>
        <taxon>Intrasporangiaceae</taxon>
        <taxon>Phycicoccus</taxon>
    </lineage>
</organism>
<comment type="caution">
    <text evidence="3">The sequence shown here is derived from an EMBL/GenBank/DDBJ whole genome shotgun (WGS) entry which is preliminary data.</text>
</comment>
<evidence type="ECO:0000313" key="4">
    <source>
        <dbReference type="Proteomes" id="UP000233781"/>
    </source>
</evidence>
<evidence type="ECO:0000259" key="2">
    <source>
        <dbReference type="Pfam" id="PF13400"/>
    </source>
</evidence>
<evidence type="ECO:0000313" key="3">
    <source>
        <dbReference type="EMBL" id="PKW27128.1"/>
    </source>
</evidence>
<evidence type="ECO:0000256" key="1">
    <source>
        <dbReference type="SAM" id="Phobius"/>
    </source>
</evidence>
<dbReference type="Pfam" id="PF13400">
    <property type="entry name" value="Tad"/>
    <property type="match status" value="1"/>
</dbReference>
<feature type="transmembrane region" description="Helical" evidence="1">
    <location>
        <begin position="20"/>
        <end position="41"/>
    </location>
</feature>
<dbReference type="InterPro" id="IPR028087">
    <property type="entry name" value="Tad_N"/>
</dbReference>